<dbReference type="Pfam" id="PF07833">
    <property type="entry name" value="Cu_amine_oxidN1"/>
    <property type="match status" value="1"/>
</dbReference>
<dbReference type="GO" id="GO:0008800">
    <property type="term" value="F:beta-lactamase activity"/>
    <property type="evidence" value="ECO:0007669"/>
    <property type="project" value="InterPro"/>
</dbReference>
<dbReference type="Gene3D" id="3.30.457.10">
    <property type="entry name" value="Copper amine oxidase-like, N-terminal domain"/>
    <property type="match status" value="1"/>
</dbReference>
<comment type="caution">
    <text evidence="4">The sequence shown here is derived from an EMBL/GenBank/DDBJ whole genome shotgun (WGS) entry which is preliminary data.</text>
</comment>
<keyword evidence="5" id="KW-1185">Reference proteome</keyword>
<dbReference type="PANTHER" id="PTHR35333:SF3">
    <property type="entry name" value="BETA-LACTAMASE-TYPE TRANSPEPTIDASE FOLD CONTAINING PROTEIN"/>
    <property type="match status" value="1"/>
</dbReference>
<dbReference type="InterPro" id="IPR012338">
    <property type="entry name" value="Beta-lactam/transpept-like"/>
</dbReference>
<dbReference type="Pfam" id="PF13354">
    <property type="entry name" value="Beta-lactamase2"/>
    <property type="match status" value="1"/>
</dbReference>
<dbReference type="InterPro" id="IPR012854">
    <property type="entry name" value="Cu_amine_oxidase-like_N"/>
</dbReference>
<dbReference type="Gene3D" id="3.40.710.10">
    <property type="entry name" value="DD-peptidase/beta-lactamase superfamily"/>
    <property type="match status" value="1"/>
</dbReference>
<feature type="signal peptide" evidence="1">
    <location>
        <begin position="1"/>
        <end position="30"/>
    </location>
</feature>
<dbReference type="InterPro" id="IPR000871">
    <property type="entry name" value="Beta-lactam_class-A"/>
</dbReference>
<evidence type="ECO:0000256" key="1">
    <source>
        <dbReference type="SAM" id="SignalP"/>
    </source>
</evidence>
<evidence type="ECO:0000259" key="3">
    <source>
        <dbReference type="Pfam" id="PF13354"/>
    </source>
</evidence>
<keyword evidence="4" id="KW-0378">Hydrolase</keyword>
<name>A0A845LHV8_HELGE</name>
<feature type="chain" id="PRO_5039148202" evidence="1">
    <location>
        <begin position="31"/>
        <end position="416"/>
    </location>
</feature>
<evidence type="ECO:0000259" key="2">
    <source>
        <dbReference type="Pfam" id="PF07833"/>
    </source>
</evidence>
<dbReference type="OrthoDB" id="9775096at2"/>
<keyword evidence="1" id="KW-0732">Signal</keyword>
<dbReference type="PANTHER" id="PTHR35333">
    <property type="entry name" value="BETA-LACTAMASE"/>
    <property type="match status" value="1"/>
</dbReference>
<feature type="domain" description="Beta-lactamase class A catalytic" evidence="3">
    <location>
        <begin position="186"/>
        <end position="387"/>
    </location>
</feature>
<reference evidence="4 5" key="1">
    <citation type="submission" date="2020-01" db="EMBL/GenBank/DDBJ databases">
        <title>Whole genome sequence of Heliobacterium gestii DSM 11169.</title>
        <authorList>
            <person name="Kyndt J.A."/>
            <person name="Meyer T.E."/>
        </authorList>
    </citation>
    <scope>NUCLEOTIDE SEQUENCE [LARGE SCALE GENOMIC DNA]</scope>
    <source>
        <strain evidence="4 5">DSM 11169</strain>
    </source>
</reference>
<dbReference type="GO" id="GO:0030655">
    <property type="term" value="P:beta-lactam antibiotic catabolic process"/>
    <property type="evidence" value="ECO:0007669"/>
    <property type="project" value="InterPro"/>
</dbReference>
<dbReference type="AlphaFoldDB" id="A0A845LHV8"/>
<dbReference type="GO" id="GO:0046677">
    <property type="term" value="P:response to antibiotic"/>
    <property type="evidence" value="ECO:0007669"/>
    <property type="project" value="InterPro"/>
</dbReference>
<feature type="domain" description="Copper amine oxidase-like N-terminal" evidence="2">
    <location>
        <begin position="39"/>
        <end position="140"/>
    </location>
</feature>
<proteinExistence type="predicted"/>
<organism evidence="4 5">
    <name type="scientific">Heliomicrobium gestii</name>
    <name type="common">Heliobacterium gestii</name>
    <dbReference type="NCBI Taxonomy" id="2699"/>
    <lineage>
        <taxon>Bacteria</taxon>
        <taxon>Bacillati</taxon>
        <taxon>Bacillota</taxon>
        <taxon>Clostridia</taxon>
        <taxon>Eubacteriales</taxon>
        <taxon>Heliobacteriaceae</taxon>
        <taxon>Heliomicrobium</taxon>
    </lineage>
</organism>
<dbReference type="SUPFAM" id="SSF56601">
    <property type="entry name" value="beta-lactamase/transpeptidase-like"/>
    <property type="match status" value="1"/>
</dbReference>
<accession>A0A845LHV8</accession>
<gene>
    <name evidence="4" type="ORF">GTO89_05245</name>
</gene>
<evidence type="ECO:0000313" key="4">
    <source>
        <dbReference type="EMBL" id="MZP42446.1"/>
    </source>
</evidence>
<dbReference type="SUPFAM" id="SSF55383">
    <property type="entry name" value="Copper amine oxidase, domain N"/>
    <property type="match status" value="1"/>
</dbReference>
<protein>
    <submittedName>
        <fullName evidence="4">Serine hydrolase</fullName>
    </submittedName>
</protein>
<dbReference type="Proteomes" id="UP000471031">
    <property type="component" value="Unassembled WGS sequence"/>
</dbReference>
<sequence>MHKAWKWGFMVFSSAIVMLCGMATAHPAAANYPDISLSVNGNLVETTPSVQSKTGLTAVPFRSVAESLGMTVYWNPATQAMTVVRGSAAVTVETGNRWASANGKAIQLAFSPYLYGERLYVPLTLFKQVFGADLGWDGVSHIASIRTADGRFYPGAGVKKVSIPDYGPLKQQIQNYLNTRPGQVNLFVQDVTTGAKMDIGGDEIHRTASTHKVPTVMYLYRLAAQGKVDLDAKLTYTSQYYRQGTGILQTKPYGGQYTLRELGRLSIVYSDNVAWAMLLDYLGRDNVNTFMRSLGGNVTGSDAKGYFITTPRDMGKYLGALLLFRDAQPQLGGEIFHAMENTIFNDRIPAKLPTGTVVAHKIGSLDDSIHDVGIIFANNRPFILSIYSKNGWEAASTDTLAQVSKMIYDYQVSLPQ</sequence>
<evidence type="ECO:0000313" key="5">
    <source>
        <dbReference type="Proteomes" id="UP000471031"/>
    </source>
</evidence>
<dbReference type="InterPro" id="IPR045155">
    <property type="entry name" value="Beta-lactam_cat"/>
</dbReference>
<dbReference type="InterPro" id="IPR036582">
    <property type="entry name" value="Mao_N_sf"/>
</dbReference>
<dbReference type="EMBL" id="WXEX01000003">
    <property type="protein sequence ID" value="MZP42446.1"/>
    <property type="molecule type" value="Genomic_DNA"/>
</dbReference>
<dbReference type="RefSeq" id="WP_161261003.1">
    <property type="nucleotide sequence ID" value="NZ_JAFBDC010000020.1"/>
</dbReference>